<dbReference type="HAMAP" id="MF_00111">
    <property type="entry name" value="MurA"/>
    <property type="match status" value="1"/>
</dbReference>
<evidence type="ECO:0000256" key="9">
    <source>
        <dbReference type="ARBA" id="ARBA00023316"/>
    </source>
</evidence>
<dbReference type="Pfam" id="PF00275">
    <property type="entry name" value="EPSP_synthase"/>
    <property type="match status" value="1"/>
</dbReference>
<keyword evidence="8 13" id="KW-0131">Cell cycle</keyword>
<proteinExistence type="inferred from homology"/>
<comment type="caution">
    <text evidence="13">Lacks conserved residue(s) required for the propagation of feature annotation.</text>
</comment>
<comment type="pathway">
    <text evidence="2 13">Cell wall biogenesis; peptidoglycan biosynthesis.</text>
</comment>
<sequence>MQKIVVEGGAALNGEVQISGAKNAVLPILCATLLADGPVSISNVPHLHDVVTTAKLLAELGAGITVDEGTISVNGKPGRGRGIVVDPTTVHSHVAPYELVKTMRASVLVLGPLLAKFGAAEVSLPGGCAIGSRPVDQHIKGLQALGAEITVENGYIKAHRNGRLKGARFVFDVVTVTGTENVLMAAVLAEGTSVLENAAMEPEIVDLADCLNALGANIEHAGSGRIVVHGVERLHGGSHDVLPDRIETGTFLVAAAMTGGRVTVRRARPDTLDAVIDKLKQAGAKIEIDGDRITLDMQGKRPRAVDLTTAPHPAFPTDMQAQFMAMNCIADGVGVINETIFENRFMHVSELQRLGADIRVEGHTAIIRGVERLTAAPVMATDLRASASLVLAGLVAEGATTIDRIYHLDRGYENLEEKFSGLGASVRRIAG</sequence>
<keyword evidence="9 13" id="KW-0961">Cell wall biogenesis/degradation</keyword>
<dbReference type="InterPro" id="IPR013792">
    <property type="entry name" value="RNA3'P_cycl/enolpyr_Trfase_a/b"/>
</dbReference>
<feature type="binding site" evidence="13">
    <location>
        <position position="318"/>
    </location>
    <ligand>
        <name>UDP-N-acetyl-alpha-D-glucosamine</name>
        <dbReference type="ChEBI" id="CHEBI:57705"/>
    </ligand>
</feature>
<evidence type="ECO:0000256" key="3">
    <source>
        <dbReference type="ARBA" id="ARBA00022490"/>
    </source>
</evidence>
<keyword evidence="4 13" id="KW-0132">Cell division</keyword>
<evidence type="ECO:0000313" key="15">
    <source>
        <dbReference type="EMBL" id="QSX75047.1"/>
    </source>
</evidence>
<keyword evidence="10 13" id="KW-0670">Pyruvate</keyword>
<dbReference type="InterPro" id="IPR001986">
    <property type="entry name" value="Enolpyruvate_Tfrase_dom"/>
</dbReference>
<feature type="binding site" evidence="13">
    <location>
        <begin position="133"/>
        <end position="137"/>
    </location>
    <ligand>
        <name>UDP-N-acetyl-alpha-D-glucosamine</name>
        <dbReference type="ChEBI" id="CHEBI:57705"/>
    </ligand>
</feature>
<feature type="active site" description="Proton donor" evidence="13">
    <location>
        <position position="128"/>
    </location>
</feature>
<comment type="subcellular location">
    <subcellularLocation>
        <location evidence="1 13">Cytoplasm</location>
    </subcellularLocation>
</comment>
<evidence type="ECO:0000256" key="2">
    <source>
        <dbReference type="ARBA" id="ARBA00004752"/>
    </source>
</evidence>
<evidence type="ECO:0000256" key="4">
    <source>
        <dbReference type="ARBA" id="ARBA00022618"/>
    </source>
</evidence>
<protein>
    <recommendedName>
        <fullName evidence="13">UDP-N-acetylglucosamine 1-carboxyvinyltransferase</fullName>
        <ecNumber evidence="13">2.5.1.7</ecNumber>
    </recommendedName>
    <alternativeName>
        <fullName evidence="13">Enoylpyruvate transferase</fullName>
    </alternativeName>
    <alternativeName>
        <fullName evidence="13">UDP-N-acetylglucosamine enolpyruvyl transferase</fullName>
        <shortName evidence="13">EPT</shortName>
    </alternativeName>
</protein>
<dbReference type="GO" id="GO:0008760">
    <property type="term" value="F:UDP-N-acetylglucosamine 1-carboxyvinyltransferase activity"/>
    <property type="evidence" value="ECO:0007669"/>
    <property type="project" value="UniProtKB-EC"/>
</dbReference>
<gene>
    <name evidence="13 15" type="primary">murA</name>
    <name evidence="15" type="ORF">HIV01_000240</name>
</gene>
<feature type="domain" description="Enolpyruvate transferase" evidence="14">
    <location>
        <begin position="6"/>
        <end position="418"/>
    </location>
</feature>
<dbReference type="PANTHER" id="PTHR43783:SF1">
    <property type="entry name" value="UDP-N-ACETYLGLUCOSAMINE 1-CARBOXYVINYLTRANSFERASE"/>
    <property type="match status" value="1"/>
</dbReference>
<evidence type="ECO:0000313" key="16">
    <source>
        <dbReference type="Proteomes" id="UP000663400"/>
    </source>
</evidence>
<dbReference type="PANTHER" id="PTHR43783">
    <property type="entry name" value="UDP-N-ACETYLGLUCOSAMINE 1-CARBOXYVINYLTRANSFERASE"/>
    <property type="match status" value="1"/>
</dbReference>
<dbReference type="SUPFAM" id="SSF55205">
    <property type="entry name" value="EPT/RTPC-like"/>
    <property type="match status" value="1"/>
</dbReference>
<evidence type="ECO:0000256" key="1">
    <source>
        <dbReference type="ARBA" id="ARBA00004496"/>
    </source>
</evidence>
<dbReference type="CDD" id="cd01555">
    <property type="entry name" value="UdpNAET"/>
    <property type="match status" value="1"/>
</dbReference>
<evidence type="ECO:0000256" key="12">
    <source>
        <dbReference type="ARBA" id="ARBA00047527"/>
    </source>
</evidence>
<accession>A0ABX7RCC0</accession>
<feature type="binding site" evidence="13">
    <location>
        <begin position="22"/>
        <end position="23"/>
    </location>
    <ligand>
        <name>phosphoenolpyruvate</name>
        <dbReference type="ChEBI" id="CHEBI:58702"/>
    </ligand>
</feature>
<evidence type="ECO:0000256" key="8">
    <source>
        <dbReference type="ARBA" id="ARBA00023306"/>
    </source>
</evidence>
<dbReference type="RefSeq" id="WP_200604294.1">
    <property type="nucleotide sequence ID" value="NZ_CP071517.1"/>
</dbReference>
<evidence type="ECO:0000256" key="11">
    <source>
        <dbReference type="ARBA" id="ARBA00038367"/>
    </source>
</evidence>
<dbReference type="EC" id="2.5.1.7" evidence="13"/>
<dbReference type="InterPro" id="IPR036968">
    <property type="entry name" value="Enolpyruvate_Tfrase_sf"/>
</dbReference>
<evidence type="ECO:0000256" key="13">
    <source>
        <dbReference type="HAMAP-Rule" id="MF_00111"/>
    </source>
</evidence>
<feature type="binding site" evidence="13">
    <location>
        <position position="340"/>
    </location>
    <ligand>
        <name>UDP-N-acetyl-alpha-D-glucosamine</name>
        <dbReference type="ChEBI" id="CHEBI:57705"/>
    </ligand>
</feature>
<comment type="catalytic activity">
    <reaction evidence="12 13">
        <text>phosphoenolpyruvate + UDP-N-acetyl-alpha-D-glucosamine = UDP-N-acetyl-3-O-(1-carboxyvinyl)-alpha-D-glucosamine + phosphate</text>
        <dbReference type="Rhea" id="RHEA:18681"/>
        <dbReference type="ChEBI" id="CHEBI:43474"/>
        <dbReference type="ChEBI" id="CHEBI:57705"/>
        <dbReference type="ChEBI" id="CHEBI:58702"/>
        <dbReference type="ChEBI" id="CHEBI:68483"/>
        <dbReference type="EC" id="2.5.1.7"/>
    </reaction>
</comment>
<name>A0ABX7RCC0_9GAMM</name>
<reference evidence="15 16" key="1">
    <citation type="submission" date="2021-02" db="EMBL/GenBank/DDBJ databases">
        <title>Lysobacter arenosi sp. nov., isolated from soil of gangwondo yeongwol, south Korea.</title>
        <authorList>
            <person name="Kim K.R."/>
            <person name="Kim K.H."/>
            <person name="Jeon C.O."/>
        </authorList>
    </citation>
    <scope>NUCLEOTIDE SEQUENCE [LARGE SCALE GENOMIC DNA]</scope>
    <source>
        <strain evidence="15 16">R7</strain>
    </source>
</reference>
<keyword evidence="5 13" id="KW-0808">Transferase</keyword>
<dbReference type="InterPro" id="IPR005750">
    <property type="entry name" value="UDP_GlcNAc_COvinyl_MurA"/>
</dbReference>
<comment type="similarity">
    <text evidence="11 13">Belongs to the EPSP synthase family. MurA subfamily.</text>
</comment>
<keyword evidence="3 13" id="KW-0963">Cytoplasm</keyword>
<dbReference type="NCBIfam" id="TIGR01072">
    <property type="entry name" value="murA"/>
    <property type="match status" value="1"/>
</dbReference>
<dbReference type="Proteomes" id="UP000663400">
    <property type="component" value="Chromosome"/>
</dbReference>
<keyword evidence="16" id="KW-1185">Reference proteome</keyword>
<feature type="modified residue" description="2-(S-cysteinyl)pyruvic acid O-phosphothioketal" evidence="13">
    <location>
        <position position="128"/>
    </location>
</feature>
<evidence type="ECO:0000256" key="7">
    <source>
        <dbReference type="ARBA" id="ARBA00022984"/>
    </source>
</evidence>
<evidence type="ECO:0000256" key="6">
    <source>
        <dbReference type="ARBA" id="ARBA00022960"/>
    </source>
</evidence>
<comment type="function">
    <text evidence="13">Cell wall formation. Adds enolpyruvyl to UDP-N-acetylglucosamine.</text>
</comment>
<organism evidence="15 16">
    <name type="scientific">Lysobacter arenosi</name>
    <dbReference type="NCBI Taxonomy" id="2795387"/>
    <lineage>
        <taxon>Bacteria</taxon>
        <taxon>Pseudomonadati</taxon>
        <taxon>Pseudomonadota</taxon>
        <taxon>Gammaproteobacteria</taxon>
        <taxon>Lysobacterales</taxon>
        <taxon>Lysobacteraceae</taxon>
        <taxon>Lysobacter</taxon>
    </lineage>
</organism>
<dbReference type="Gene3D" id="3.65.10.10">
    <property type="entry name" value="Enolpyruvate transferase domain"/>
    <property type="match status" value="2"/>
</dbReference>
<keyword evidence="6 13" id="KW-0133">Cell shape</keyword>
<dbReference type="InterPro" id="IPR050068">
    <property type="entry name" value="MurA_subfamily"/>
</dbReference>
<dbReference type="NCBIfam" id="NF006873">
    <property type="entry name" value="PRK09369.1"/>
    <property type="match status" value="1"/>
</dbReference>
<evidence type="ECO:0000256" key="5">
    <source>
        <dbReference type="ARBA" id="ARBA00022679"/>
    </source>
</evidence>
<evidence type="ECO:0000256" key="10">
    <source>
        <dbReference type="ARBA" id="ARBA00023317"/>
    </source>
</evidence>
<evidence type="ECO:0000259" key="14">
    <source>
        <dbReference type="Pfam" id="PF00275"/>
    </source>
</evidence>
<keyword evidence="7 13" id="KW-0573">Peptidoglycan synthesis</keyword>
<feature type="binding site" evidence="13">
    <location>
        <position position="104"/>
    </location>
    <ligand>
        <name>UDP-N-acetyl-alpha-D-glucosamine</name>
        <dbReference type="ChEBI" id="CHEBI:57705"/>
    </ligand>
</feature>
<dbReference type="EMBL" id="CP071517">
    <property type="protein sequence ID" value="QSX75047.1"/>
    <property type="molecule type" value="Genomic_DNA"/>
</dbReference>